<dbReference type="OrthoDB" id="7914379at2"/>
<dbReference type="SUPFAM" id="SSF48498">
    <property type="entry name" value="Tetracyclin repressor-like, C-terminal domain"/>
    <property type="match status" value="1"/>
</dbReference>
<proteinExistence type="predicted"/>
<dbReference type="EMBL" id="FOAN01000008">
    <property type="protein sequence ID" value="SEM21475.1"/>
    <property type="molecule type" value="Genomic_DNA"/>
</dbReference>
<reference evidence="3" key="1">
    <citation type="submission" date="2016-10" db="EMBL/GenBank/DDBJ databases">
        <authorList>
            <person name="Varghese N."/>
            <person name="Submissions S."/>
        </authorList>
    </citation>
    <scope>NUCLEOTIDE SEQUENCE [LARGE SCALE GENOMIC DNA]</scope>
    <source>
        <strain evidence="3">LMG 26383,CCUG 61248,R- 45681</strain>
    </source>
</reference>
<organism evidence="2 3">
    <name type="scientific">Bosea lupini</name>
    <dbReference type="NCBI Taxonomy" id="1036779"/>
    <lineage>
        <taxon>Bacteria</taxon>
        <taxon>Pseudomonadati</taxon>
        <taxon>Pseudomonadota</taxon>
        <taxon>Alphaproteobacteria</taxon>
        <taxon>Hyphomicrobiales</taxon>
        <taxon>Boseaceae</taxon>
        <taxon>Bosea</taxon>
    </lineage>
</organism>
<dbReference type="PANTHER" id="PTHR30055">
    <property type="entry name" value="HTH-TYPE TRANSCRIPTIONAL REGULATOR RUTR"/>
    <property type="match status" value="1"/>
</dbReference>
<evidence type="ECO:0000313" key="3">
    <source>
        <dbReference type="Proteomes" id="UP000199664"/>
    </source>
</evidence>
<evidence type="ECO:0008006" key="4">
    <source>
        <dbReference type="Google" id="ProtNLM"/>
    </source>
</evidence>
<dbReference type="Proteomes" id="UP000199664">
    <property type="component" value="Unassembled WGS sequence"/>
</dbReference>
<accession>A0A1H7WK25</accession>
<dbReference type="PANTHER" id="PTHR30055:SF146">
    <property type="entry name" value="HTH-TYPE TRANSCRIPTIONAL DUAL REGULATOR CECR"/>
    <property type="match status" value="1"/>
</dbReference>
<keyword evidence="3" id="KW-1185">Reference proteome</keyword>
<dbReference type="Gene3D" id="1.10.357.10">
    <property type="entry name" value="Tetracycline Repressor, domain 2"/>
    <property type="match status" value="1"/>
</dbReference>
<sequence length="212" mass="23058">MRKRGTRNLAYDERRAALIERLRARLGNREVGLASWRELAAAAEVSLSTLTHYFGRREDVVRAVMEDDFRRGAEPLAIMAQPTGPFAQSIADALRHMADGFRHGGLGAMFATGLIEGLRHPGLGPAFLDYALEPTIVAVEARLGAHMAAGEMRAVDPRGPAIALVAPVLLGFLHQGELGGAERRPMDMETFLRDHGDAFARAWSAPPGETRP</sequence>
<dbReference type="GO" id="GO:0003700">
    <property type="term" value="F:DNA-binding transcription factor activity"/>
    <property type="evidence" value="ECO:0007669"/>
    <property type="project" value="TreeGrafter"/>
</dbReference>
<keyword evidence="1" id="KW-0238">DNA-binding</keyword>
<dbReference type="RefSeq" id="WP_091840075.1">
    <property type="nucleotide sequence ID" value="NZ_FOAN01000008.1"/>
</dbReference>
<dbReference type="GO" id="GO:0000976">
    <property type="term" value="F:transcription cis-regulatory region binding"/>
    <property type="evidence" value="ECO:0007669"/>
    <property type="project" value="TreeGrafter"/>
</dbReference>
<dbReference type="InterPro" id="IPR036271">
    <property type="entry name" value="Tet_transcr_reg_TetR-rel_C_sf"/>
</dbReference>
<name>A0A1H7WK25_9HYPH</name>
<dbReference type="AlphaFoldDB" id="A0A1H7WK25"/>
<evidence type="ECO:0000256" key="1">
    <source>
        <dbReference type="ARBA" id="ARBA00023125"/>
    </source>
</evidence>
<gene>
    <name evidence="2" type="ORF">SAMN04515666_108197</name>
</gene>
<protein>
    <recommendedName>
        <fullName evidence="4">DNA-binding transcriptional regulator, AcrR family</fullName>
    </recommendedName>
</protein>
<evidence type="ECO:0000313" key="2">
    <source>
        <dbReference type="EMBL" id="SEM21475.1"/>
    </source>
</evidence>
<dbReference type="InterPro" id="IPR050109">
    <property type="entry name" value="HTH-type_TetR-like_transc_reg"/>
</dbReference>
<dbReference type="InterPro" id="IPR009057">
    <property type="entry name" value="Homeodomain-like_sf"/>
</dbReference>
<dbReference type="SUPFAM" id="SSF46689">
    <property type="entry name" value="Homeodomain-like"/>
    <property type="match status" value="1"/>
</dbReference>